<sequence length="112" mass="13006">MDKLTRYREYIQQLLSDYASSSPKGQDFETEVIFDVVRDRYLVVHTGWEKRQAMYGCVLHVDLKNDGKIWIHYDGTEVGIANELVRLGVPRSDIVLAFHEPLLRPYTDFAVS</sequence>
<dbReference type="AlphaFoldDB" id="A0AAW9PRI4"/>
<protein>
    <submittedName>
        <fullName evidence="1">XisI protein</fullName>
    </submittedName>
</protein>
<gene>
    <name evidence="1" type="ORF">V2H45_05685</name>
</gene>
<name>A0AAW9PRI4_9CYAN</name>
<dbReference type="EMBL" id="JAZBJZ010000015">
    <property type="protein sequence ID" value="MEE3716232.1"/>
    <property type="molecule type" value="Genomic_DNA"/>
</dbReference>
<reference evidence="1" key="1">
    <citation type="submission" date="2024-01" db="EMBL/GenBank/DDBJ databases">
        <title>Bank of Algae and Cyanobacteria of the Azores (BACA) strain genomes.</title>
        <authorList>
            <person name="Luz R."/>
            <person name="Cordeiro R."/>
            <person name="Fonseca A."/>
            <person name="Goncalves V."/>
        </authorList>
    </citation>
    <scope>NUCLEOTIDE SEQUENCE</scope>
    <source>
        <strain evidence="1">BACA0141</strain>
    </source>
</reference>
<evidence type="ECO:0000313" key="1">
    <source>
        <dbReference type="EMBL" id="MEE3716232.1"/>
    </source>
</evidence>
<comment type="caution">
    <text evidence="1">The sequence shown here is derived from an EMBL/GenBank/DDBJ whole genome shotgun (WGS) entry which is preliminary data.</text>
</comment>
<dbReference type="CDD" id="cd16382">
    <property type="entry name" value="XisI-like"/>
    <property type="match status" value="1"/>
</dbReference>
<keyword evidence="2" id="KW-1185">Reference proteome</keyword>
<dbReference type="SUPFAM" id="SSF143847">
    <property type="entry name" value="XisI-like"/>
    <property type="match status" value="1"/>
</dbReference>
<evidence type="ECO:0000313" key="2">
    <source>
        <dbReference type="Proteomes" id="UP001333818"/>
    </source>
</evidence>
<dbReference type="RefSeq" id="WP_330482659.1">
    <property type="nucleotide sequence ID" value="NZ_JAZBJZ010000015.1"/>
</dbReference>
<dbReference type="Proteomes" id="UP001333818">
    <property type="component" value="Unassembled WGS sequence"/>
</dbReference>
<dbReference type="Gene3D" id="3.30.310.110">
    <property type="entry name" value="XisI-like"/>
    <property type="match status" value="1"/>
</dbReference>
<dbReference type="InterPro" id="IPR035943">
    <property type="entry name" value="XisI-like_sf"/>
</dbReference>
<accession>A0AAW9PRI4</accession>
<proteinExistence type="predicted"/>
<dbReference type="Pfam" id="PF08869">
    <property type="entry name" value="XisI"/>
    <property type="match status" value="1"/>
</dbReference>
<dbReference type="InterPro" id="IPR014968">
    <property type="entry name" value="XisI"/>
</dbReference>
<organism evidence="1 2">
    <name type="scientific">Tumidithrix elongata BACA0141</name>
    <dbReference type="NCBI Taxonomy" id="2716417"/>
    <lineage>
        <taxon>Bacteria</taxon>
        <taxon>Bacillati</taxon>
        <taxon>Cyanobacteriota</taxon>
        <taxon>Cyanophyceae</taxon>
        <taxon>Pseudanabaenales</taxon>
        <taxon>Pseudanabaenaceae</taxon>
        <taxon>Tumidithrix</taxon>
        <taxon>Tumidithrix elongata</taxon>
    </lineage>
</organism>